<evidence type="ECO:0000313" key="3">
    <source>
        <dbReference type="Proteomes" id="UP000276133"/>
    </source>
</evidence>
<proteinExistence type="predicted"/>
<keyword evidence="1" id="KW-0472">Membrane</keyword>
<name>A0A3M7T2D7_BRAPC</name>
<keyword evidence="1" id="KW-0812">Transmembrane</keyword>
<evidence type="ECO:0000313" key="2">
    <source>
        <dbReference type="EMBL" id="RNA42191.1"/>
    </source>
</evidence>
<gene>
    <name evidence="2" type="ORF">BpHYR1_030915</name>
</gene>
<accession>A0A3M7T2D7</accession>
<organism evidence="2 3">
    <name type="scientific">Brachionus plicatilis</name>
    <name type="common">Marine rotifer</name>
    <name type="synonym">Brachionus muelleri</name>
    <dbReference type="NCBI Taxonomy" id="10195"/>
    <lineage>
        <taxon>Eukaryota</taxon>
        <taxon>Metazoa</taxon>
        <taxon>Spiralia</taxon>
        <taxon>Gnathifera</taxon>
        <taxon>Rotifera</taxon>
        <taxon>Eurotatoria</taxon>
        <taxon>Monogononta</taxon>
        <taxon>Pseudotrocha</taxon>
        <taxon>Ploima</taxon>
        <taxon>Brachionidae</taxon>
        <taxon>Brachionus</taxon>
    </lineage>
</organism>
<reference evidence="2 3" key="1">
    <citation type="journal article" date="2018" name="Sci. Rep.">
        <title>Genomic signatures of local adaptation to the degree of environmental predictability in rotifers.</title>
        <authorList>
            <person name="Franch-Gras L."/>
            <person name="Hahn C."/>
            <person name="Garcia-Roger E.M."/>
            <person name="Carmona M.J."/>
            <person name="Serra M."/>
            <person name="Gomez A."/>
        </authorList>
    </citation>
    <scope>NUCLEOTIDE SEQUENCE [LARGE SCALE GENOMIC DNA]</scope>
    <source>
        <strain evidence="2">HYR1</strain>
    </source>
</reference>
<keyword evidence="1" id="KW-1133">Transmembrane helix</keyword>
<evidence type="ECO:0000256" key="1">
    <source>
        <dbReference type="SAM" id="Phobius"/>
    </source>
</evidence>
<feature type="transmembrane region" description="Helical" evidence="1">
    <location>
        <begin position="58"/>
        <end position="83"/>
    </location>
</feature>
<feature type="transmembrane region" description="Helical" evidence="1">
    <location>
        <begin position="12"/>
        <end position="31"/>
    </location>
</feature>
<sequence length="106" mass="12294">MRLKKQKPILYFSYQNPLFLAISILDSAIILKLKINSKYHFNSKKGIVPLGSSERRSAFFSASLVYFAIFISKMPLYLIFFIIAKSGVFFEINNTIMKKVTFKRVN</sequence>
<dbReference type="Proteomes" id="UP000276133">
    <property type="component" value="Unassembled WGS sequence"/>
</dbReference>
<dbReference type="AlphaFoldDB" id="A0A3M7T2D7"/>
<comment type="caution">
    <text evidence="2">The sequence shown here is derived from an EMBL/GenBank/DDBJ whole genome shotgun (WGS) entry which is preliminary data.</text>
</comment>
<protein>
    <submittedName>
        <fullName evidence="2">Uncharacterized protein</fullName>
    </submittedName>
</protein>
<keyword evidence="3" id="KW-1185">Reference proteome</keyword>
<dbReference type="EMBL" id="REGN01000404">
    <property type="protein sequence ID" value="RNA42191.1"/>
    <property type="molecule type" value="Genomic_DNA"/>
</dbReference>